<dbReference type="PANTHER" id="PTHR21621">
    <property type="entry name" value="RIBOSOMAL PROTEIN S6 MODIFICATION PROTEIN"/>
    <property type="match status" value="1"/>
</dbReference>
<dbReference type="STRING" id="1434107.MSBR3_1641"/>
<dbReference type="InterPro" id="IPR003806">
    <property type="entry name" value="ATP-grasp_PylC-type"/>
</dbReference>
<dbReference type="GO" id="GO:0005737">
    <property type="term" value="C:cytoplasm"/>
    <property type="evidence" value="ECO:0007669"/>
    <property type="project" value="TreeGrafter"/>
</dbReference>
<dbReference type="KEGG" id="mbak:MSBR3_1641"/>
<dbReference type="GO" id="GO:0005524">
    <property type="term" value="F:ATP binding"/>
    <property type="evidence" value="ECO:0007669"/>
    <property type="project" value="UniProtKB-UniRule"/>
</dbReference>
<organism evidence="3 4">
    <name type="scientific">Methanosarcina barkeri 3</name>
    <dbReference type="NCBI Taxonomy" id="1434107"/>
    <lineage>
        <taxon>Archaea</taxon>
        <taxon>Methanobacteriati</taxon>
        <taxon>Methanobacteriota</taxon>
        <taxon>Stenosarchaea group</taxon>
        <taxon>Methanomicrobia</taxon>
        <taxon>Methanosarcinales</taxon>
        <taxon>Methanosarcinaceae</taxon>
        <taxon>Methanosarcina</taxon>
    </lineage>
</organism>
<dbReference type="InterPro" id="IPR011761">
    <property type="entry name" value="ATP-grasp"/>
</dbReference>
<keyword evidence="1" id="KW-0547">Nucleotide-binding</keyword>
<dbReference type="EMBL" id="CP009517">
    <property type="protein sequence ID" value="AKB82219.1"/>
    <property type="molecule type" value="Genomic_DNA"/>
</dbReference>
<dbReference type="PATRIC" id="fig|1434107.4.peg.2124"/>
<evidence type="ECO:0000256" key="1">
    <source>
        <dbReference type="PROSITE-ProRule" id="PRU00409"/>
    </source>
</evidence>
<gene>
    <name evidence="3" type="ORF">MSBR3_1641</name>
</gene>
<dbReference type="PROSITE" id="PS50975">
    <property type="entry name" value="ATP_GRASP"/>
    <property type="match status" value="1"/>
</dbReference>
<dbReference type="Gene3D" id="3.30.470.20">
    <property type="entry name" value="ATP-grasp fold, B domain"/>
    <property type="match status" value="1"/>
</dbReference>
<dbReference type="HOGENOM" id="CLU_052967_4_0_2"/>
<dbReference type="Proteomes" id="UP000033066">
    <property type="component" value="Chromosome"/>
</dbReference>
<dbReference type="GO" id="GO:0046872">
    <property type="term" value="F:metal ion binding"/>
    <property type="evidence" value="ECO:0007669"/>
    <property type="project" value="InterPro"/>
</dbReference>
<protein>
    <recommendedName>
        <fullName evidence="2">ATP-grasp domain-containing protein</fullName>
    </recommendedName>
</protein>
<feature type="domain" description="ATP-grasp" evidence="2">
    <location>
        <begin position="111"/>
        <end position="282"/>
    </location>
</feature>
<sequence>MVKIMVTGIGGPAGRNVALLLLEKGHNVIGVDMQKISLPGIKVHRIPPASHPLFLEKLYTLAVEESIQLLIPTVSEELPILASEWKKLSDIPTVIGQQQAVSDADDKFLTYKRLSSHGVCIPRYLLPSQVSSPEEISLNLGWPCLSKPRVSRGGREVVIRNIKDWPAISMLDDRYILQEFIPGTEYAPNVYIGKKSVIVVLEKTKLKEGIVGNATEVKCVNAPDVADIAKSAAKAMNLTGPMDIDIRRRNDQNPVVLEINARFGANIARAKEVLDAVLEDFGVC</sequence>
<dbReference type="GeneID" id="24789181"/>
<evidence type="ECO:0000313" key="3">
    <source>
        <dbReference type="EMBL" id="AKB82219.1"/>
    </source>
</evidence>
<dbReference type="Gene3D" id="3.40.50.20">
    <property type="match status" value="1"/>
</dbReference>
<dbReference type="Pfam" id="PF02655">
    <property type="entry name" value="ATP-grasp_3"/>
    <property type="match status" value="1"/>
</dbReference>
<dbReference type="AlphaFoldDB" id="A0A0E3WWI7"/>
<dbReference type="OrthoDB" id="133985at2157"/>
<dbReference type="RefSeq" id="WP_048107590.1">
    <property type="nucleotide sequence ID" value="NZ_CP009517.1"/>
</dbReference>
<dbReference type="PANTHER" id="PTHR21621:SF2">
    <property type="entry name" value="COENZYME GAMMA-F420-2:ALPHA-L-GLUTAMATE LIGASE"/>
    <property type="match status" value="1"/>
</dbReference>
<name>A0A0E3WWI7_METBA</name>
<dbReference type="GO" id="GO:0043774">
    <property type="term" value="F:coenzyme F420-2 alpha-glutamyl ligase activity"/>
    <property type="evidence" value="ECO:0007669"/>
    <property type="project" value="TreeGrafter"/>
</dbReference>
<proteinExistence type="predicted"/>
<keyword evidence="1" id="KW-0067">ATP-binding</keyword>
<evidence type="ECO:0000259" key="2">
    <source>
        <dbReference type="PROSITE" id="PS50975"/>
    </source>
</evidence>
<evidence type="ECO:0000313" key="4">
    <source>
        <dbReference type="Proteomes" id="UP000033066"/>
    </source>
</evidence>
<keyword evidence="4" id="KW-1185">Reference proteome</keyword>
<accession>A0A0E3WWI7</accession>
<dbReference type="SUPFAM" id="SSF56059">
    <property type="entry name" value="Glutathione synthetase ATP-binding domain-like"/>
    <property type="match status" value="1"/>
</dbReference>
<reference evidence="3" key="1">
    <citation type="submission" date="2014-07" db="EMBL/GenBank/DDBJ databases">
        <title>Methanogenic archaea and the global carbon cycle.</title>
        <authorList>
            <person name="Henriksen J.R."/>
            <person name="Luke J."/>
            <person name="Reinhart S."/>
            <person name="Benedict M.N."/>
            <person name="Youngblut N.D."/>
            <person name="Metcalf M.E."/>
            <person name="Whitaker R.J."/>
            <person name="Metcalf W.W."/>
        </authorList>
    </citation>
    <scope>NUCLEOTIDE SEQUENCE [LARGE SCALE GENOMIC DNA]</scope>
    <source>
        <strain evidence="3">3</strain>
    </source>
</reference>